<dbReference type="Pfam" id="PF00072">
    <property type="entry name" value="Response_reg"/>
    <property type="match status" value="1"/>
</dbReference>
<keyword evidence="4 7" id="KW-0238">DNA-binding</keyword>
<dbReference type="InterPro" id="IPR011006">
    <property type="entry name" value="CheY-like_superfamily"/>
</dbReference>
<dbReference type="PROSITE" id="PS50110">
    <property type="entry name" value="RESPONSE_REGULATORY"/>
    <property type="match status" value="1"/>
</dbReference>
<dbReference type="InterPro" id="IPR001867">
    <property type="entry name" value="OmpR/PhoB-type_DNA-bd"/>
</dbReference>
<evidence type="ECO:0000256" key="6">
    <source>
        <dbReference type="PROSITE-ProRule" id="PRU00169"/>
    </source>
</evidence>
<comment type="caution">
    <text evidence="11">The sequence shown here is derived from an EMBL/GenBank/DDBJ whole genome shotgun (WGS) entry which is preliminary data.</text>
</comment>
<dbReference type="CDD" id="cd00156">
    <property type="entry name" value="REC"/>
    <property type="match status" value="1"/>
</dbReference>
<dbReference type="SMART" id="SM00448">
    <property type="entry name" value="REC"/>
    <property type="match status" value="1"/>
</dbReference>
<dbReference type="CDD" id="cd00383">
    <property type="entry name" value="trans_reg_C"/>
    <property type="match status" value="1"/>
</dbReference>
<dbReference type="Gene3D" id="1.10.10.10">
    <property type="entry name" value="Winged helix-like DNA-binding domain superfamily/Winged helix DNA-binding domain"/>
    <property type="match status" value="1"/>
</dbReference>
<comment type="caution">
    <text evidence="6">Lacks conserved residue(s) required for the propagation of feature annotation.</text>
</comment>
<keyword evidence="5" id="KW-0804">Transcription</keyword>
<feature type="domain" description="OmpR/PhoB-type" evidence="10">
    <location>
        <begin position="148"/>
        <end position="246"/>
    </location>
</feature>
<dbReference type="GO" id="GO:0032993">
    <property type="term" value="C:protein-DNA complex"/>
    <property type="evidence" value="ECO:0007669"/>
    <property type="project" value="TreeGrafter"/>
</dbReference>
<dbReference type="PROSITE" id="PS51755">
    <property type="entry name" value="OMPR_PHOB"/>
    <property type="match status" value="1"/>
</dbReference>
<dbReference type="GO" id="GO:0006355">
    <property type="term" value="P:regulation of DNA-templated transcription"/>
    <property type="evidence" value="ECO:0007669"/>
    <property type="project" value="InterPro"/>
</dbReference>
<name>A0A2T0Q592_9ACTN</name>
<dbReference type="AlphaFoldDB" id="A0A2T0Q592"/>
<feature type="DNA-binding region" description="OmpR/PhoB-type" evidence="7">
    <location>
        <begin position="148"/>
        <end position="246"/>
    </location>
</feature>
<reference evidence="11 12" key="1">
    <citation type="submission" date="2018-03" db="EMBL/GenBank/DDBJ databases">
        <title>Genomic Encyclopedia of Archaeal and Bacterial Type Strains, Phase II (KMG-II): from individual species to whole genera.</title>
        <authorList>
            <person name="Goeker M."/>
        </authorList>
    </citation>
    <scope>NUCLEOTIDE SEQUENCE [LARGE SCALE GENOMIC DNA]</scope>
    <source>
        <strain evidence="11 12">DSM 45601</strain>
    </source>
</reference>
<evidence type="ECO:0000256" key="2">
    <source>
        <dbReference type="ARBA" id="ARBA00023012"/>
    </source>
</evidence>
<dbReference type="Proteomes" id="UP000237846">
    <property type="component" value="Unassembled WGS sequence"/>
</dbReference>
<evidence type="ECO:0000256" key="3">
    <source>
        <dbReference type="ARBA" id="ARBA00023015"/>
    </source>
</evidence>
<keyword evidence="3" id="KW-0805">Transcription regulation</keyword>
<evidence type="ECO:0000313" key="12">
    <source>
        <dbReference type="Proteomes" id="UP000237846"/>
    </source>
</evidence>
<dbReference type="InterPro" id="IPR016032">
    <property type="entry name" value="Sig_transdc_resp-reg_C-effctor"/>
</dbReference>
<dbReference type="InterPro" id="IPR001789">
    <property type="entry name" value="Sig_transdc_resp-reg_receiver"/>
</dbReference>
<dbReference type="SUPFAM" id="SSF46894">
    <property type="entry name" value="C-terminal effector domain of the bipartite response regulators"/>
    <property type="match status" value="1"/>
</dbReference>
<gene>
    <name evidence="11" type="ORF">CLV72_104519</name>
</gene>
<evidence type="ECO:0000256" key="5">
    <source>
        <dbReference type="ARBA" id="ARBA00023163"/>
    </source>
</evidence>
<evidence type="ECO:0000256" key="1">
    <source>
        <dbReference type="ARBA" id="ARBA00022553"/>
    </source>
</evidence>
<proteinExistence type="predicted"/>
<dbReference type="SUPFAM" id="SSF52172">
    <property type="entry name" value="CheY-like"/>
    <property type="match status" value="1"/>
</dbReference>
<feature type="region of interest" description="Disordered" evidence="8">
    <location>
        <begin position="1"/>
        <end position="24"/>
    </location>
</feature>
<evidence type="ECO:0000256" key="7">
    <source>
        <dbReference type="PROSITE-ProRule" id="PRU01091"/>
    </source>
</evidence>
<keyword evidence="2" id="KW-0902">Two-component regulatory system</keyword>
<dbReference type="GO" id="GO:0000976">
    <property type="term" value="F:transcription cis-regulatory region binding"/>
    <property type="evidence" value="ECO:0007669"/>
    <property type="project" value="TreeGrafter"/>
</dbReference>
<keyword evidence="1" id="KW-0597">Phosphoprotein</keyword>
<dbReference type="Pfam" id="PF00486">
    <property type="entry name" value="Trans_reg_C"/>
    <property type="match status" value="1"/>
</dbReference>
<dbReference type="OrthoDB" id="116118at2"/>
<dbReference type="EMBL" id="PVZC01000004">
    <property type="protein sequence ID" value="PRX98939.1"/>
    <property type="molecule type" value="Genomic_DNA"/>
</dbReference>
<dbReference type="SMART" id="SM00862">
    <property type="entry name" value="Trans_reg_C"/>
    <property type="match status" value="1"/>
</dbReference>
<organism evidence="11 12">
    <name type="scientific">Allonocardiopsis opalescens</name>
    <dbReference type="NCBI Taxonomy" id="1144618"/>
    <lineage>
        <taxon>Bacteria</taxon>
        <taxon>Bacillati</taxon>
        <taxon>Actinomycetota</taxon>
        <taxon>Actinomycetes</taxon>
        <taxon>Streptosporangiales</taxon>
        <taxon>Allonocardiopsis</taxon>
    </lineage>
</organism>
<evidence type="ECO:0000256" key="4">
    <source>
        <dbReference type="ARBA" id="ARBA00023125"/>
    </source>
</evidence>
<dbReference type="GO" id="GO:0000156">
    <property type="term" value="F:phosphorelay response regulator activity"/>
    <property type="evidence" value="ECO:0007669"/>
    <property type="project" value="TreeGrafter"/>
</dbReference>
<evidence type="ECO:0000259" key="10">
    <source>
        <dbReference type="PROSITE" id="PS51755"/>
    </source>
</evidence>
<dbReference type="PANTHER" id="PTHR48111:SF1">
    <property type="entry name" value="TWO-COMPONENT RESPONSE REGULATOR ORR33"/>
    <property type="match status" value="1"/>
</dbReference>
<dbReference type="Gene3D" id="3.40.50.2300">
    <property type="match status" value="1"/>
</dbReference>
<dbReference type="GO" id="GO:0005829">
    <property type="term" value="C:cytosol"/>
    <property type="evidence" value="ECO:0007669"/>
    <property type="project" value="TreeGrafter"/>
</dbReference>
<keyword evidence="12" id="KW-1185">Reference proteome</keyword>
<protein>
    <submittedName>
        <fullName evidence="11">DNA-binding response OmpR family regulator</fullName>
    </submittedName>
</protein>
<accession>A0A2T0Q592</accession>
<evidence type="ECO:0000313" key="11">
    <source>
        <dbReference type="EMBL" id="PRX98939.1"/>
    </source>
</evidence>
<sequence>MTEPDTAAVREQGRPDGGSGPSSARVLLADPDVDAGRELVLALGRHRVDVAVCADGAEALLRLGAIRPDLLIVSADLPGVDALTLIQVLRRSMDLPVLVGTGPRNAETAARALAAGATACVARPYRAPELLAFIMGTAAEPAVEPLADSELRVGPIRLDARGHHVRVDGRPLTLPLREFEILHYLMRHPGRVITRDELHHQVWRTARPPAANTINVQITRLRRRLTATTSAVQIRTVRGMGYRMDVPAPGGG</sequence>
<evidence type="ECO:0000259" key="9">
    <source>
        <dbReference type="PROSITE" id="PS50110"/>
    </source>
</evidence>
<dbReference type="PANTHER" id="PTHR48111">
    <property type="entry name" value="REGULATOR OF RPOS"/>
    <property type="match status" value="1"/>
</dbReference>
<dbReference type="InterPro" id="IPR039420">
    <property type="entry name" value="WalR-like"/>
</dbReference>
<feature type="domain" description="Response regulatory" evidence="9">
    <location>
        <begin position="25"/>
        <end position="138"/>
    </location>
</feature>
<dbReference type="InterPro" id="IPR036388">
    <property type="entry name" value="WH-like_DNA-bd_sf"/>
</dbReference>
<evidence type="ECO:0000256" key="8">
    <source>
        <dbReference type="SAM" id="MobiDB-lite"/>
    </source>
</evidence>